<dbReference type="NCBIfam" id="NF040941">
    <property type="entry name" value="GGGWT_bact"/>
    <property type="match status" value="1"/>
</dbReference>
<name>A0A2S9XIS2_9BACT</name>
<dbReference type="AlphaFoldDB" id="A0A2S9XIS2"/>
<evidence type="ECO:0000313" key="3">
    <source>
        <dbReference type="Proteomes" id="UP000237968"/>
    </source>
</evidence>
<organism evidence="2 3">
    <name type="scientific">Enhygromyxa salina</name>
    <dbReference type="NCBI Taxonomy" id="215803"/>
    <lineage>
        <taxon>Bacteria</taxon>
        <taxon>Pseudomonadati</taxon>
        <taxon>Myxococcota</taxon>
        <taxon>Polyangia</taxon>
        <taxon>Nannocystales</taxon>
        <taxon>Nannocystaceae</taxon>
        <taxon>Enhygromyxa</taxon>
    </lineage>
</organism>
<reference evidence="2 3" key="1">
    <citation type="submission" date="2018-03" db="EMBL/GenBank/DDBJ databases">
        <title>Draft Genome Sequences of the Obligatory Marine Myxobacteria Enhygromyxa salina SWB005.</title>
        <authorList>
            <person name="Poehlein A."/>
            <person name="Moghaddam J.A."/>
            <person name="Harms H."/>
            <person name="Alanjari M."/>
            <person name="Koenig G.M."/>
            <person name="Daniel R."/>
            <person name="Schaeberle T.F."/>
        </authorList>
    </citation>
    <scope>NUCLEOTIDE SEQUENCE [LARGE SCALE GENOMIC DNA]</scope>
    <source>
        <strain evidence="2 3">SWB005</strain>
    </source>
</reference>
<dbReference type="Proteomes" id="UP000237968">
    <property type="component" value="Unassembled WGS sequence"/>
</dbReference>
<feature type="region of interest" description="Disordered" evidence="1">
    <location>
        <begin position="1"/>
        <end position="48"/>
    </location>
</feature>
<protein>
    <submittedName>
        <fullName evidence="2">Uncharacterized protein</fullName>
    </submittedName>
</protein>
<comment type="caution">
    <text evidence="2">The sequence shown here is derived from an EMBL/GenBank/DDBJ whole genome shotgun (WGS) entry which is preliminary data.</text>
</comment>
<gene>
    <name evidence="2" type="ORF">ENSA5_47480</name>
</gene>
<dbReference type="InterPro" id="IPR036056">
    <property type="entry name" value="Fibrinogen-like_C"/>
</dbReference>
<feature type="compositionally biased region" description="Acidic residues" evidence="1">
    <location>
        <begin position="26"/>
        <end position="41"/>
    </location>
</feature>
<dbReference type="EMBL" id="PVNK01000205">
    <property type="protein sequence ID" value="PRP92778.1"/>
    <property type="molecule type" value="Genomic_DNA"/>
</dbReference>
<sequence>MSTGEVAGDASTQAQSGMGSGSDSDSGSEEGTDETSTEAGEELPVCGNGKVEEGEECDLGLLNSDNGGCTTACALAVCGDGLVYIGKEACDDGNTKEDDMCTTLCEAPGCDDGLLSGLESDVDCGGGCLPCGVGLNCEGPDDCETWGCFDGVCGYTQSCSEINAAVPEAPSGRYWIDVDGDGDGAPFEVLCELERSGGGWTLVLVSSDDGQDTWTYENRAWLATDPTIVGELDEVNRDYKSRAYNELVFRDILAVHAPSEVWAAYEDVSQGSTDLGHYVGAIPSPNCDYELAGNGVEMTDGTLESNLDEGVGLCDTDLYFNLGDHEVSVDYCLISAGHSNATYGLAWSKGENNGCPFDDANSAGLGPNSPCESCDSGTEKEEVNGRGFAHALGLNTGTAGAGENYMAIFVR</sequence>
<dbReference type="Gene3D" id="2.60.120.1000">
    <property type="match status" value="1"/>
</dbReference>
<proteinExistence type="predicted"/>
<evidence type="ECO:0000256" key="1">
    <source>
        <dbReference type="SAM" id="MobiDB-lite"/>
    </source>
</evidence>
<keyword evidence="3" id="KW-1185">Reference proteome</keyword>
<evidence type="ECO:0000313" key="2">
    <source>
        <dbReference type="EMBL" id="PRP92778.1"/>
    </source>
</evidence>
<dbReference type="SUPFAM" id="SSF56496">
    <property type="entry name" value="Fibrinogen C-terminal domain-like"/>
    <property type="match status" value="1"/>
</dbReference>
<accession>A0A2S9XIS2</accession>
<dbReference type="OrthoDB" id="5494230at2"/>
<dbReference type="RefSeq" id="WP_106394002.1">
    <property type="nucleotide sequence ID" value="NZ_PVNK01000205.1"/>
</dbReference>